<reference evidence="3" key="2">
    <citation type="submission" date="2020-09" db="EMBL/GenBank/DDBJ databases">
        <title>Reference genome assembly for Australian Ascochyta lentis isolate Al4.</title>
        <authorList>
            <person name="Lee R.C."/>
            <person name="Farfan-Caceres L.M."/>
            <person name="Debler J.W."/>
            <person name="Williams A.H."/>
            <person name="Henares B.M."/>
        </authorList>
    </citation>
    <scope>NUCLEOTIDE SEQUENCE</scope>
    <source>
        <strain evidence="3">Al4</strain>
    </source>
</reference>
<name>A0A8H7IV17_9PLEO</name>
<dbReference type="SMART" id="SM00906">
    <property type="entry name" value="Fungal_trans"/>
    <property type="match status" value="1"/>
</dbReference>
<dbReference type="PANTHER" id="PTHR47425:SF3">
    <property type="entry name" value="ZN(II)2CYS6 TRANSCRIPTION FACTOR (EUROFUNG)"/>
    <property type="match status" value="1"/>
</dbReference>
<reference evidence="3" key="1">
    <citation type="submission" date="2018-12" db="EMBL/GenBank/DDBJ databases">
        <authorList>
            <person name="Syme R.A."/>
            <person name="Farfan-Caceres L."/>
            <person name="Lichtenzveig J."/>
        </authorList>
    </citation>
    <scope>NUCLEOTIDE SEQUENCE</scope>
    <source>
        <strain evidence="3">Al4</strain>
    </source>
</reference>
<dbReference type="GO" id="GO:0003677">
    <property type="term" value="F:DNA binding"/>
    <property type="evidence" value="ECO:0007669"/>
    <property type="project" value="InterPro"/>
</dbReference>
<evidence type="ECO:0000313" key="4">
    <source>
        <dbReference type="Proteomes" id="UP000651452"/>
    </source>
</evidence>
<evidence type="ECO:0000256" key="1">
    <source>
        <dbReference type="ARBA" id="ARBA00023242"/>
    </source>
</evidence>
<accession>A0A8H7IV17</accession>
<sequence length="465" mass="53315">MLPIIHLSKLQEFEFPNSIPLHGMLLYWSMAVVAVNFVPSDVWKGENFTSRKDMKDTMYDRAKCMYDNSGETDKEALLQAALLLSFWHSDRDSHSQPWYWSGVAINWCHIIGLHRNPDAARVNPLVSPQRRNLWRRLWASCLFRDRWLSLTLGRPLRIRLSDCDMPFPVPQDVLDDLSALPDMLRDSYVPGDLSIMIEHWVSLIRLSRMLGEILSLFYQQLGVRPTLSQFDTLERELSRFVISEPSEISQSSLATFSYYHLQLHYQATLITFYRPFVSTAPQGLTLHTEEVWRSRIRARMESAATNSNGVLDCIAREGLVGFATPMTPPLLVPAMHVHLLNCKSENHLTRRLALNKLEMCMAVMRELQKAHTSASIFCGVFGEAIRQLAPGSLNESIWGVSQTRRPWTAVTVLPESTQVPGFDSLSSQTVVTDDILESLLNETSTYNFWESMNMPEQSWTNYREL</sequence>
<evidence type="ECO:0000313" key="3">
    <source>
        <dbReference type="EMBL" id="KAF9692734.1"/>
    </source>
</evidence>
<dbReference type="PANTHER" id="PTHR47425">
    <property type="entry name" value="FARB-RELATED"/>
    <property type="match status" value="1"/>
</dbReference>
<dbReference type="InterPro" id="IPR007219">
    <property type="entry name" value="XnlR_reg_dom"/>
</dbReference>
<keyword evidence="4" id="KW-1185">Reference proteome</keyword>
<evidence type="ECO:0000259" key="2">
    <source>
        <dbReference type="SMART" id="SM00906"/>
    </source>
</evidence>
<dbReference type="AlphaFoldDB" id="A0A8H7IV17"/>
<organism evidence="3 4">
    <name type="scientific">Ascochyta lentis</name>
    <dbReference type="NCBI Taxonomy" id="205686"/>
    <lineage>
        <taxon>Eukaryota</taxon>
        <taxon>Fungi</taxon>
        <taxon>Dikarya</taxon>
        <taxon>Ascomycota</taxon>
        <taxon>Pezizomycotina</taxon>
        <taxon>Dothideomycetes</taxon>
        <taxon>Pleosporomycetidae</taxon>
        <taxon>Pleosporales</taxon>
        <taxon>Pleosporineae</taxon>
        <taxon>Didymellaceae</taxon>
        <taxon>Ascochyta</taxon>
    </lineage>
</organism>
<dbReference type="EMBL" id="RZGK01000017">
    <property type="protein sequence ID" value="KAF9692734.1"/>
    <property type="molecule type" value="Genomic_DNA"/>
</dbReference>
<comment type="caution">
    <text evidence="3">The sequence shown here is derived from an EMBL/GenBank/DDBJ whole genome shotgun (WGS) entry which is preliminary data.</text>
</comment>
<gene>
    <name evidence="3" type="ORF">EKO04_008966</name>
</gene>
<dbReference type="OrthoDB" id="4161332at2759"/>
<dbReference type="InterPro" id="IPR052761">
    <property type="entry name" value="Fungal_Detox/Toxin_TFs"/>
</dbReference>
<feature type="domain" description="Xylanolytic transcriptional activator regulatory" evidence="2">
    <location>
        <begin position="97"/>
        <end position="176"/>
    </location>
</feature>
<keyword evidence="1" id="KW-0539">Nucleus</keyword>
<protein>
    <recommendedName>
        <fullName evidence="2">Xylanolytic transcriptional activator regulatory domain-containing protein</fullName>
    </recommendedName>
</protein>
<dbReference type="CDD" id="cd12148">
    <property type="entry name" value="fungal_TF_MHR"/>
    <property type="match status" value="1"/>
</dbReference>
<dbReference type="Proteomes" id="UP000651452">
    <property type="component" value="Unassembled WGS sequence"/>
</dbReference>
<proteinExistence type="predicted"/>
<dbReference type="GO" id="GO:0008270">
    <property type="term" value="F:zinc ion binding"/>
    <property type="evidence" value="ECO:0007669"/>
    <property type="project" value="InterPro"/>
</dbReference>
<dbReference type="Pfam" id="PF04082">
    <property type="entry name" value="Fungal_trans"/>
    <property type="match status" value="1"/>
</dbReference>
<dbReference type="GO" id="GO:0006351">
    <property type="term" value="P:DNA-templated transcription"/>
    <property type="evidence" value="ECO:0007669"/>
    <property type="project" value="InterPro"/>
</dbReference>